<name>A0A6L2JY90_TANCI</name>
<sequence>MKPETVEYNNVDEQKLKDILIVHDFPGVFPKDLSGSPPSRELEFHIDLIPVAKSPYHLEPTEMQELSNQLKELQEKDYQELNKLTIKNRYPLLRIDDLFDQLQGSQYFLKKDLRSGYHRLRVCEIDIPKTAFRTRPYLDKFVIVFIDDILIYSKSKEKHEVHLKLILELLEKEKLFGKFLKCKFWLHEVHFLRHEKKLNESEIIQETTDKIVQIKERLKTVQDRQKSYADNRQKPLEFSVDDKVLLKVSPWKGVVRFGKRSKLSPRYVGPFKVVERVASRRLRIRLAFLLSVVCREALLSIQLLRSTMEAEFVALNKAAEEAEWLRSFLEGIPLWPKPVTTVCIHCDSMDYLTRAKNHIYNGKSRHIRRRHDKDLLRNEIIFIDYVKSKENIVDPLTKDLCKEQVIFTSRVEYYEIFLIAITYTRLMCGRIFGNQMAKFSKILMNKDTFTTEMNTTGIVGV</sequence>
<feature type="domain" description="Tf2-1-like SH3-like" evidence="2">
    <location>
        <begin position="242"/>
        <end position="286"/>
    </location>
</feature>
<dbReference type="CDD" id="cd09272">
    <property type="entry name" value="RNase_HI_RT_Ty1"/>
    <property type="match status" value="1"/>
</dbReference>
<evidence type="ECO:0000259" key="1">
    <source>
        <dbReference type="Pfam" id="PF00078"/>
    </source>
</evidence>
<dbReference type="InterPro" id="IPR043502">
    <property type="entry name" value="DNA/RNA_pol_sf"/>
</dbReference>
<dbReference type="InterPro" id="IPR053134">
    <property type="entry name" value="RNA-dir_DNA_polymerase"/>
</dbReference>
<comment type="caution">
    <text evidence="3">The sequence shown here is derived from an EMBL/GenBank/DDBJ whole genome shotgun (WGS) entry which is preliminary data.</text>
</comment>
<dbReference type="CDD" id="cd01647">
    <property type="entry name" value="RT_LTR"/>
    <property type="match status" value="1"/>
</dbReference>
<organism evidence="3">
    <name type="scientific">Tanacetum cinerariifolium</name>
    <name type="common">Dalmatian daisy</name>
    <name type="synonym">Chrysanthemum cinerariifolium</name>
    <dbReference type="NCBI Taxonomy" id="118510"/>
    <lineage>
        <taxon>Eukaryota</taxon>
        <taxon>Viridiplantae</taxon>
        <taxon>Streptophyta</taxon>
        <taxon>Embryophyta</taxon>
        <taxon>Tracheophyta</taxon>
        <taxon>Spermatophyta</taxon>
        <taxon>Magnoliopsida</taxon>
        <taxon>eudicotyledons</taxon>
        <taxon>Gunneridae</taxon>
        <taxon>Pentapetalae</taxon>
        <taxon>asterids</taxon>
        <taxon>campanulids</taxon>
        <taxon>Asterales</taxon>
        <taxon>Asteraceae</taxon>
        <taxon>Asteroideae</taxon>
        <taxon>Anthemideae</taxon>
        <taxon>Anthemidinae</taxon>
        <taxon>Tanacetum</taxon>
    </lineage>
</organism>
<dbReference type="InterPro" id="IPR000477">
    <property type="entry name" value="RT_dom"/>
</dbReference>
<dbReference type="EMBL" id="BKCJ010001524">
    <property type="protein sequence ID" value="GEU42088.1"/>
    <property type="molecule type" value="Genomic_DNA"/>
</dbReference>
<dbReference type="InterPro" id="IPR056924">
    <property type="entry name" value="SH3_Tf2-1"/>
</dbReference>
<dbReference type="AlphaFoldDB" id="A0A6L2JY90"/>
<dbReference type="Pfam" id="PF00078">
    <property type="entry name" value="RVT_1"/>
    <property type="match status" value="1"/>
</dbReference>
<dbReference type="InterPro" id="IPR043128">
    <property type="entry name" value="Rev_trsase/Diguanyl_cyclase"/>
</dbReference>
<dbReference type="PANTHER" id="PTHR24559:SF427">
    <property type="entry name" value="RNA-DIRECTED DNA POLYMERASE"/>
    <property type="match status" value="1"/>
</dbReference>
<evidence type="ECO:0000259" key="2">
    <source>
        <dbReference type="Pfam" id="PF24626"/>
    </source>
</evidence>
<feature type="domain" description="Reverse transcriptase" evidence="1">
    <location>
        <begin position="139"/>
        <end position="192"/>
    </location>
</feature>
<reference evidence="3" key="1">
    <citation type="journal article" date="2019" name="Sci. Rep.">
        <title>Draft genome of Tanacetum cinerariifolium, the natural source of mosquito coil.</title>
        <authorList>
            <person name="Yamashiro T."/>
            <person name="Shiraishi A."/>
            <person name="Satake H."/>
            <person name="Nakayama K."/>
        </authorList>
    </citation>
    <scope>NUCLEOTIDE SEQUENCE</scope>
</reference>
<evidence type="ECO:0000313" key="3">
    <source>
        <dbReference type="EMBL" id="GEU42088.1"/>
    </source>
</evidence>
<evidence type="ECO:0008006" key="4">
    <source>
        <dbReference type="Google" id="ProtNLM"/>
    </source>
</evidence>
<dbReference type="SUPFAM" id="SSF56672">
    <property type="entry name" value="DNA/RNA polymerases"/>
    <property type="match status" value="1"/>
</dbReference>
<protein>
    <recommendedName>
        <fullName evidence="4">Reverse transcriptase domain-containing protein</fullName>
    </recommendedName>
</protein>
<gene>
    <name evidence="3" type="ORF">Tci_014066</name>
</gene>
<proteinExistence type="predicted"/>
<accession>A0A6L2JY90</accession>
<dbReference type="PANTHER" id="PTHR24559">
    <property type="entry name" value="TRANSPOSON TY3-I GAG-POL POLYPROTEIN"/>
    <property type="match status" value="1"/>
</dbReference>
<dbReference type="Gene3D" id="3.30.70.270">
    <property type="match status" value="1"/>
</dbReference>
<dbReference type="FunFam" id="3.30.70.270:FF:000003">
    <property type="entry name" value="Transposon Ty3-G Gag-Pol polyprotein"/>
    <property type="match status" value="1"/>
</dbReference>
<dbReference type="Pfam" id="PF24626">
    <property type="entry name" value="SH3_Tf2-1"/>
    <property type="match status" value="1"/>
</dbReference>